<feature type="coiled-coil region" evidence="9">
    <location>
        <begin position="84"/>
        <end position="111"/>
    </location>
</feature>
<keyword evidence="12" id="KW-1185">Reference proteome</keyword>
<evidence type="ECO:0000313" key="11">
    <source>
        <dbReference type="EMBL" id="PNF28932.1"/>
    </source>
</evidence>
<keyword evidence="5" id="KW-0221">Differentiation</keyword>
<evidence type="ECO:0000313" key="12">
    <source>
        <dbReference type="Proteomes" id="UP000235965"/>
    </source>
</evidence>
<accession>A0A2J7QK21</accession>
<sequence length="409" mass="47360">MDNTQQREKESPEEGFRFFLLGVQKQVQERGAPFISEMAASMWEHMTPDDRWAYEEQARNKEHSLSHVDFSNEFRPRRRHCAWLERLLNQANRQNRMFREIEETVRALKHQNSLKTHLFHLVHVSYYCKDSSGRYLGCEIALAEFSFVDGVRQVLHAFINPGEIPLGYASEAFKHATETHLLPLPSDGFGSESHHQEILSNIRFFLMGEDGDETNLPPLYTSPGDIEAVESVLCLLNEHPGQQMNAGRDNFHVYSVCKLFHELRNASMGVPSKVILRPNFLDERELSKHDLKYYAESISCEFHEQLQGRRYCSLWHLLSWSILILDECHEPLAIEIVPEKHLAFSSYIIKIARAKELTGCCNPKNYPQATALIQNKPVQQLMAVGGFRPWLQRPVRPLRRPRDPNGVKQ</sequence>
<keyword evidence="7" id="KW-0943">RNA-mediated gene silencing</keyword>
<dbReference type="GO" id="GO:0005634">
    <property type="term" value="C:nucleus"/>
    <property type="evidence" value="ECO:0007669"/>
    <property type="project" value="UniProtKB-SubCell"/>
</dbReference>
<keyword evidence="9" id="KW-0175">Coiled coil</keyword>
<keyword evidence="8" id="KW-0539">Nucleus</keyword>
<dbReference type="GO" id="GO:0060964">
    <property type="term" value="P:regulation of miRNA-mediated gene silencing"/>
    <property type="evidence" value="ECO:0007669"/>
    <property type="project" value="InterPro"/>
</dbReference>
<organism evidence="11 12">
    <name type="scientific">Cryptotermes secundus</name>
    <dbReference type="NCBI Taxonomy" id="105785"/>
    <lineage>
        <taxon>Eukaryota</taxon>
        <taxon>Metazoa</taxon>
        <taxon>Ecdysozoa</taxon>
        <taxon>Arthropoda</taxon>
        <taxon>Hexapoda</taxon>
        <taxon>Insecta</taxon>
        <taxon>Pterygota</taxon>
        <taxon>Neoptera</taxon>
        <taxon>Polyneoptera</taxon>
        <taxon>Dictyoptera</taxon>
        <taxon>Blattodea</taxon>
        <taxon>Blattoidea</taxon>
        <taxon>Termitoidae</taxon>
        <taxon>Kalotermitidae</taxon>
        <taxon>Cryptotermitinae</taxon>
        <taxon>Cryptotermes</taxon>
    </lineage>
</organism>
<dbReference type="Pfam" id="PF13017">
    <property type="entry name" value="Maelstrom"/>
    <property type="match status" value="1"/>
</dbReference>
<evidence type="ECO:0000256" key="9">
    <source>
        <dbReference type="SAM" id="Coils"/>
    </source>
</evidence>
<gene>
    <name evidence="11" type="ORF">B7P43_G17801</name>
</gene>
<dbReference type="GO" id="GO:0043565">
    <property type="term" value="F:sequence-specific DNA binding"/>
    <property type="evidence" value="ECO:0007669"/>
    <property type="project" value="TreeGrafter"/>
</dbReference>
<evidence type="ECO:0000256" key="4">
    <source>
        <dbReference type="ARBA" id="ARBA00022490"/>
    </source>
</evidence>
<proteinExistence type="inferred from homology"/>
<dbReference type="PANTHER" id="PTHR21358:SF4">
    <property type="entry name" value="PROTEIN MAELSTROM HOMOLOG"/>
    <property type="match status" value="1"/>
</dbReference>
<evidence type="ECO:0000256" key="3">
    <source>
        <dbReference type="ARBA" id="ARBA00007057"/>
    </source>
</evidence>
<dbReference type="STRING" id="105785.A0A2J7QK21"/>
<comment type="subcellular location">
    <subcellularLocation>
        <location evidence="2">Cytoplasm</location>
    </subcellularLocation>
    <subcellularLocation>
        <location evidence="1">Nucleus</location>
    </subcellularLocation>
</comment>
<comment type="similarity">
    <text evidence="3">Belongs to the maelstrom family.</text>
</comment>
<reference evidence="11 12" key="1">
    <citation type="submission" date="2017-12" db="EMBL/GenBank/DDBJ databases">
        <title>Hemimetabolous genomes reveal molecular basis of termite eusociality.</title>
        <authorList>
            <person name="Harrison M.C."/>
            <person name="Jongepier E."/>
            <person name="Robertson H.M."/>
            <person name="Arning N."/>
            <person name="Bitard-Feildel T."/>
            <person name="Chao H."/>
            <person name="Childers C.P."/>
            <person name="Dinh H."/>
            <person name="Doddapaneni H."/>
            <person name="Dugan S."/>
            <person name="Gowin J."/>
            <person name="Greiner C."/>
            <person name="Han Y."/>
            <person name="Hu H."/>
            <person name="Hughes D.S.T."/>
            <person name="Huylmans A.-K."/>
            <person name="Kemena C."/>
            <person name="Kremer L.P.M."/>
            <person name="Lee S.L."/>
            <person name="Lopez-Ezquerra A."/>
            <person name="Mallet L."/>
            <person name="Monroy-Kuhn J.M."/>
            <person name="Moser A."/>
            <person name="Murali S.C."/>
            <person name="Muzny D.M."/>
            <person name="Otani S."/>
            <person name="Piulachs M.-D."/>
            <person name="Poelchau M."/>
            <person name="Qu J."/>
            <person name="Schaub F."/>
            <person name="Wada-Katsumata A."/>
            <person name="Worley K.C."/>
            <person name="Xie Q."/>
            <person name="Ylla G."/>
            <person name="Poulsen M."/>
            <person name="Gibbs R.A."/>
            <person name="Schal C."/>
            <person name="Richards S."/>
            <person name="Belles X."/>
            <person name="Korb J."/>
            <person name="Bornberg-Bauer E."/>
        </authorList>
    </citation>
    <scope>NUCLEOTIDE SEQUENCE [LARGE SCALE GENOMIC DNA]</scope>
    <source>
        <tissue evidence="11">Whole body</tissue>
    </source>
</reference>
<evidence type="ECO:0000256" key="7">
    <source>
        <dbReference type="ARBA" id="ARBA00023158"/>
    </source>
</evidence>
<dbReference type="AlphaFoldDB" id="A0A2J7QK21"/>
<keyword evidence="6" id="KW-0238">DNA-binding</keyword>
<dbReference type="GO" id="GO:0043186">
    <property type="term" value="C:P granule"/>
    <property type="evidence" value="ECO:0007669"/>
    <property type="project" value="TreeGrafter"/>
</dbReference>
<protein>
    <recommendedName>
        <fullName evidence="10">Maelstrom domain-containing protein</fullName>
    </recommendedName>
</protein>
<evidence type="ECO:0000256" key="8">
    <source>
        <dbReference type="ARBA" id="ARBA00023242"/>
    </source>
</evidence>
<evidence type="ECO:0000256" key="2">
    <source>
        <dbReference type="ARBA" id="ARBA00004496"/>
    </source>
</evidence>
<dbReference type="FunCoup" id="A0A2J7QK21">
    <property type="interactions" value="44"/>
</dbReference>
<dbReference type="InterPro" id="IPR024970">
    <property type="entry name" value="Maelstrom"/>
</dbReference>
<feature type="domain" description="Maelstrom" evidence="10">
    <location>
        <begin position="133"/>
        <end position="342"/>
    </location>
</feature>
<dbReference type="EMBL" id="NEVH01013285">
    <property type="protein sequence ID" value="PNF28932.1"/>
    <property type="molecule type" value="Genomic_DNA"/>
</dbReference>
<evidence type="ECO:0000256" key="5">
    <source>
        <dbReference type="ARBA" id="ARBA00022782"/>
    </source>
</evidence>
<evidence type="ECO:0000259" key="10">
    <source>
        <dbReference type="Pfam" id="PF13017"/>
    </source>
</evidence>
<dbReference type="GO" id="GO:0045892">
    <property type="term" value="P:negative regulation of DNA-templated transcription"/>
    <property type="evidence" value="ECO:0007669"/>
    <property type="project" value="TreeGrafter"/>
</dbReference>
<dbReference type="GO" id="GO:0007140">
    <property type="term" value="P:male meiotic nuclear division"/>
    <property type="evidence" value="ECO:0007669"/>
    <property type="project" value="TreeGrafter"/>
</dbReference>
<dbReference type="OrthoDB" id="24555at2759"/>
<evidence type="ECO:0000256" key="1">
    <source>
        <dbReference type="ARBA" id="ARBA00004123"/>
    </source>
</evidence>
<dbReference type="PANTHER" id="PTHR21358">
    <property type="entry name" value="PROTEIN MAELSTROM HOMOLOG"/>
    <property type="match status" value="1"/>
</dbReference>
<keyword evidence="4" id="KW-0963">Cytoplasm</keyword>
<evidence type="ECO:0000256" key="6">
    <source>
        <dbReference type="ARBA" id="ARBA00023125"/>
    </source>
</evidence>
<dbReference type="GO" id="GO:0030154">
    <property type="term" value="P:cell differentiation"/>
    <property type="evidence" value="ECO:0007669"/>
    <property type="project" value="UniProtKB-KW"/>
</dbReference>
<dbReference type="InterPro" id="IPR039259">
    <property type="entry name" value="Protein_maelstrom"/>
</dbReference>
<dbReference type="GO" id="GO:0007283">
    <property type="term" value="P:spermatogenesis"/>
    <property type="evidence" value="ECO:0007669"/>
    <property type="project" value="TreeGrafter"/>
</dbReference>
<dbReference type="GO" id="GO:0034587">
    <property type="term" value="P:piRNA processing"/>
    <property type="evidence" value="ECO:0007669"/>
    <property type="project" value="TreeGrafter"/>
</dbReference>
<dbReference type="InParanoid" id="A0A2J7QK21"/>
<name>A0A2J7QK21_9NEOP</name>
<comment type="caution">
    <text evidence="11">The sequence shown here is derived from an EMBL/GenBank/DDBJ whole genome shotgun (WGS) entry which is preliminary data.</text>
</comment>
<dbReference type="Proteomes" id="UP000235965">
    <property type="component" value="Unassembled WGS sequence"/>
</dbReference>